<name>A0AAD1TCH3_PELCU</name>
<reference evidence="10" key="1">
    <citation type="submission" date="2022-03" db="EMBL/GenBank/DDBJ databases">
        <authorList>
            <person name="Alioto T."/>
            <person name="Alioto T."/>
            <person name="Gomez Garrido J."/>
        </authorList>
    </citation>
    <scope>NUCLEOTIDE SEQUENCE</scope>
</reference>
<dbReference type="SUPFAM" id="SSF81406">
    <property type="entry name" value="Mitochondrial cytochrome c oxidase subunit IV"/>
    <property type="match status" value="1"/>
</dbReference>
<organism evidence="10 11">
    <name type="scientific">Pelobates cultripes</name>
    <name type="common">Western spadefoot toad</name>
    <dbReference type="NCBI Taxonomy" id="61616"/>
    <lineage>
        <taxon>Eukaryota</taxon>
        <taxon>Metazoa</taxon>
        <taxon>Chordata</taxon>
        <taxon>Craniata</taxon>
        <taxon>Vertebrata</taxon>
        <taxon>Euteleostomi</taxon>
        <taxon>Amphibia</taxon>
        <taxon>Batrachia</taxon>
        <taxon>Anura</taxon>
        <taxon>Pelobatoidea</taxon>
        <taxon>Pelobatidae</taxon>
        <taxon>Pelobates</taxon>
    </lineage>
</organism>
<comment type="function">
    <text evidence="9">Component of the cytochrome c oxidase, the last enzyme in the mitochondrial electron transport chain which drives oxidative phosphorylation.</text>
</comment>
<dbReference type="PANTHER" id="PTHR10707">
    <property type="entry name" value="CYTOCHROME C OXIDASE SUBUNIT IV"/>
    <property type="match status" value="1"/>
</dbReference>
<evidence type="ECO:0000256" key="5">
    <source>
        <dbReference type="ARBA" id="ARBA00022792"/>
    </source>
</evidence>
<dbReference type="GO" id="GO:0006123">
    <property type="term" value="P:mitochondrial electron transport, cytochrome c to oxygen"/>
    <property type="evidence" value="ECO:0007669"/>
    <property type="project" value="InterPro"/>
</dbReference>
<comment type="subcellular location">
    <subcellularLocation>
        <location evidence="1 9">Mitochondrion inner membrane</location>
        <topology evidence="1 9">Single-pass membrane protein</topology>
    </subcellularLocation>
</comment>
<keyword evidence="5 9" id="KW-0999">Mitochondrion inner membrane</keyword>
<dbReference type="InterPro" id="IPR013288">
    <property type="entry name" value="Cyt_c_oxidase_su4"/>
</dbReference>
<dbReference type="Proteomes" id="UP001295444">
    <property type="component" value="Chromosome 12"/>
</dbReference>
<keyword evidence="7 9" id="KW-0496">Mitochondrion</keyword>
<dbReference type="InterPro" id="IPR004203">
    <property type="entry name" value="Cyt_c_oxidase_su4_fam"/>
</dbReference>
<dbReference type="EMBL" id="OW240923">
    <property type="protein sequence ID" value="CAH2324107.1"/>
    <property type="molecule type" value="Genomic_DNA"/>
</dbReference>
<evidence type="ECO:0000256" key="4">
    <source>
        <dbReference type="ARBA" id="ARBA00022692"/>
    </source>
</evidence>
<proteinExistence type="inferred from homology"/>
<sequence length="169" mass="19373">MLSSRLLSLVGRRALSTSACLQGHAGVVKVESYSLPIYVDRREMPLPDIAYTDSLTAEQKALKEKEKGTWASLSVNEKLELYRIKFNETYADMNKASSEWKTIFGGILLLMGVTGFIVIWQRKYVFGDVPHTLSEEWVAAQTKRMLDMRIDPIEGFSAKWDYDKNEWKK</sequence>
<dbReference type="InterPro" id="IPR036639">
    <property type="entry name" value="Cyt_c_oxidase_su4_sf"/>
</dbReference>
<comment type="subunit">
    <text evidence="9">Component of the cytochrome c oxidase (complex IV, CIV), a multisubunit enzyme composed of 14 subunits.</text>
</comment>
<comment type="similarity">
    <text evidence="3 9">Belongs to the cytochrome c oxidase IV family.</text>
</comment>
<dbReference type="GO" id="GO:0005743">
    <property type="term" value="C:mitochondrial inner membrane"/>
    <property type="evidence" value="ECO:0007669"/>
    <property type="project" value="UniProtKB-SubCell"/>
</dbReference>
<keyword evidence="8 9" id="KW-0472">Membrane</keyword>
<keyword evidence="6 9" id="KW-1133">Transmembrane helix</keyword>
<dbReference type="GO" id="GO:0045277">
    <property type="term" value="C:respiratory chain complex IV"/>
    <property type="evidence" value="ECO:0007669"/>
    <property type="project" value="InterPro"/>
</dbReference>
<feature type="transmembrane region" description="Helical" evidence="9">
    <location>
        <begin position="102"/>
        <end position="120"/>
    </location>
</feature>
<keyword evidence="4 9" id="KW-0812">Transmembrane</keyword>
<evidence type="ECO:0000256" key="8">
    <source>
        <dbReference type="ARBA" id="ARBA00023136"/>
    </source>
</evidence>
<dbReference type="PRINTS" id="PR01873">
    <property type="entry name" value="CYTCOXIDASE4"/>
</dbReference>
<evidence type="ECO:0000256" key="6">
    <source>
        <dbReference type="ARBA" id="ARBA00022989"/>
    </source>
</evidence>
<dbReference type="PANTHER" id="PTHR10707:SF12">
    <property type="entry name" value="CYTOCHROME C OXIDASE SUBUNIT 4 ISOFORM 1, MITOCHONDRIAL"/>
    <property type="match status" value="1"/>
</dbReference>
<evidence type="ECO:0000313" key="10">
    <source>
        <dbReference type="EMBL" id="CAH2324107.1"/>
    </source>
</evidence>
<dbReference type="AlphaFoldDB" id="A0AAD1TCH3"/>
<gene>
    <name evidence="10" type="ORF">PECUL_23A020967</name>
</gene>
<evidence type="ECO:0000256" key="3">
    <source>
        <dbReference type="ARBA" id="ARBA00008135"/>
    </source>
</evidence>
<evidence type="ECO:0000256" key="7">
    <source>
        <dbReference type="ARBA" id="ARBA00023128"/>
    </source>
</evidence>
<protein>
    <recommendedName>
        <fullName evidence="9">Cytochrome c oxidase subunit 4</fullName>
    </recommendedName>
</protein>
<dbReference type="Gene3D" id="1.10.442.10">
    <property type="entry name" value="Cytochrome c oxidase subunit IV"/>
    <property type="match status" value="1"/>
</dbReference>
<dbReference type="FunFam" id="1.10.442.10:FF:000001">
    <property type="entry name" value="Cytochrome c oxidase subunit 4 isoform 1"/>
    <property type="match status" value="1"/>
</dbReference>
<evidence type="ECO:0000256" key="9">
    <source>
        <dbReference type="RuleBase" id="RU367145"/>
    </source>
</evidence>
<dbReference type="CDD" id="cd00922">
    <property type="entry name" value="Cyt_c_Oxidase_IV"/>
    <property type="match status" value="1"/>
</dbReference>
<keyword evidence="11" id="KW-1185">Reference proteome</keyword>
<evidence type="ECO:0000313" key="11">
    <source>
        <dbReference type="Proteomes" id="UP001295444"/>
    </source>
</evidence>
<accession>A0AAD1TCH3</accession>
<evidence type="ECO:0000256" key="1">
    <source>
        <dbReference type="ARBA" id="ARBA00004434"/>
    </source>
</evidence>
<comment type="pathway">
    <text evidence="2 9">Energy metabolism; oxidative phosphorylation.</text>
</comment>
<evidence type="ECO:0000256" key="2">
    <source>
        <dbReference type="ARBA" id="ARBA00004673"/>
    </source>
</evidence>
<dbReference type="Pfam" id="PF02936">
    <property type="entry name" value="COX4"/>
    <property type="match status" value="1"/>
</dbReference>